<evidence type="ECO:0000313" key="4">
    <source>
        <dbReference type="EMBL" id="QNE06507.1"/>
    </source>
</evidence>
<dbReference type="InterPro" id="IPR029063">
    <property type="entry name" value="SAM-dependent_MTases_sf"/>
</dbReference>
<proteinExistence type="inferred from homology"/>
<dbReference type="GO" id="GO:0004719">
    <property type="term" value="F:protein-L-isoaspartate (D-aspartate) O-methyltransferase activity"/>
    <property type="evidence" value="ECO:0007669"/>
    <property type="project" value="InterPro"/>
</dbReference>
<comment type="similarity">
    <text evidence="1">Belongs to the methyltransferase superfamily. L-isoaspartyl/D-aspartyl protein methyltransferase family.</text>
</comment>
<name>A0A7G6VXP2_9SPHN</name>
<evidence type="ECO:0000256" key="1">
    <source>
        <dbReference type="ARBA" id="ARBA00005369"/>
    </source>
</evidence>
<reference evidence="4 5" key="1">
    <citation type="submission" date="2020-08" db="EMBL/GenBank/DDBJ databases">
        <authorList>
            <person name="Liu G."/>
            <person name="Sun C."/>
        </authorList>
    </citation>
    <scope>NUCLEOTIDE SEQUENCE [LARGE SCALE GENOMIC DNA]</scope>
    <source>
        <strain evidence="4 5">OT19</strain>
    </source>
</reference>
<dbReference type="Gene3D" id="3.40.50.150">
    <property type="entry name" value="Vaccinia Virus protein VP39"/>
    <property type="match status" value="1"/>
</dbReference>
<keyword evidence="4" id="KW-0808">Transferase</keyword>
<gene>
    <name evidence="4" type="ORF">H4O24_02630</name>
</gene>
<sequence length="204" mass="21190">MIDSQLRPSGISDARILAAMASAPREQYVAADQRAIAYMDRSVPLGEGRSLTAPFAQAMLLQTARPVETDKALLIGGATGYLAALLAPMVATLDVVEPATRLAGIAGSKAGDWHDGPLDQGYPRNGPYDLIVIDGAVEKLPPAIGSQLAAGGRLVTGVVERGVTRIAIGRKAGTAADAPVALQTLAETGMPVLAEFKEEKGWSF</sequence>
<organism evidence="4 5">
    <name type="scientific">Croceicoccus marinus</name>
    <dbReference type="NCBI Taxonomy" id="450378"/>
    <lineage>
        <taxon>Bacteria</taxon>
        <taxon>Pseudomonadati</taxon>
        <taxon>Pseudomonadota</taxon>
        <taxon>Alphaproteobacteria</taxon>
        <taxon>Sphingomonadales</taxon>
        <taxon>Erythrobacteraceae</taxon>
        <taxon>Croceicoccus</taxon>
    </lineage>
</organism>
<dbReference type="Pfam" id="PF01135">
    <property type="entry name" value="PCMT"/>
    <property type="match status" value="1"/>
</dbReference>
<dbReference type="EMBL" id="CP060052">
    <property type="protein sequence ID" value="QNE06507.1"/>
    <property type="molecule type" value="Genomic_DNA"/>
</dbReference>
<keyword evidence="4" id="KW-0489">Methyltransferase</keyword>
<evidence type="ECO:0000256" key="2">
    <source>
        <dbReference type="ARBA" id="ARBA00013346"/>
    </source>
</evidence>
<dbReference type="AlphaFoldDB" id="A0A7G6VXP2"/>
<evidence type="ECO:0000256" key="3">
    <source>
        <dbReference type="ARBA" id="ARBA00030757"/>
    </source>
</evidence>
<dbReference type="GO" id="GO:0005737">
    <property type="term" value="C:cytoplasm"/>
    <property type="evidence" value="ECO:0007669"/>
    <property type="project" value="TreeGrafter"/>
</dbReference>
<dbReference type="GO" id="GO:0032259">
    <property type="term" value="P:methylation"/>
    <property type="evidence" value="ECO:0007669"/>
    <property type="project" value="UniProtKB-KW"/>
</dbReference>
<dbReference type="InterPro" id="IPR000682">
    <property type="entry name" value="PCMT"/>
</dbReference>
<dbReference type="PANTHER" id="PTHR11579">
    <property type="entry name" value="PROTEIN-L-ISOASPARTATE O-METHYLTRANSFERASE"/>
    <property type="match status" value="1"/>
</dbReference>
<dbReference type="Proteomes" id="UP000515297">
    <property type="component" value="Chromosome"/>
</dbReference>
<accession>A0A7G6VXP2</accession>
<dbReference type="PANTHER" id="PTHR11579:SF18">
    <property type="entry name" value="PROTEIN-L-ISOASPARTATE O-METHYLTRANSFERASE"/>
    <property type="match status" value="1"/>
</dbReference>
<evidence type="ECO:0000313" key="5">
    <source>
        <dbReference type="Proteomes" id="UP000515297"/>
    </source>
</evidence>
<protein>
    <recommendedName>
        <fullName evidence="2">Protein-L-isoaspartate O-methyltransferase</fullName>
    </recommendedName>
    <alternativeName>
        <fullName evidence="3">Protein L-isoaspartyl methyltransferase</fullName>
    </alternativeName>
</protein>
<dbReference type="SUPFAM" id="SSF53335">
    <property type="entry name" value="S-adenosyl-L-methionine-dependent methyltransferases"/>
    <property type="match status" value="1"/>
</dbReference>